<evidence type="ECO:0000313" key="1">
    <source>
        <dbReference type="EMBL" id="SEM92983.1"/>
    </source>
</evidence>
<proteinExistence type="predicted"/>
<organism evidence="1 2">
    <name type="scientific">Ligilactobacillus ruminis</name>
    <dbReference type="NCBI Taxonomy" id="1623"/>
    <lineage>
        <taxon>Bacteria</taxon>
        <taxon>Bacillati</taxon>
        <taxon>Bacillota</taxon>
        <taxon>Bacilli</taxon>
        <taxon>Lactobacillales</taxon>
        <taxon>Lactobacillaceae</taxon>
        <taxon>Ligilactobacillus</taxon>
    </lineage>
</organism>
<sequence>MRVKYLDGSAIGSHEASLQKICEFKIDVPYIVTYVSKQDSAVFIDFSKEKSIFLNKGMVISTEGIINSNDSRIEIKNLNGYTYRLMEQSEISFEHTVEGIKPVYYGDVAVISSGKYRTSCWNSTTGNFLVRTEGDGLDKYVTLGKSLSVYEYDESGRKFEIFKMPEYTEFLVKFDKNKSMRERYRIVSKRKLTNKELAKLHEQYIFPENWE</sequence>
<name>A0ABY1ADL3_9LACO</name>
<reference evidence="1 2" key="1">
    <citation type="submission" date="2016-10" db="EMBL/GenBank/DDBJ databases">
        <authorList>
            <person name="Varghese N."/>
            <person name="Submissions S."/>
        </authorList>
    </citation>
    <scope>NUCLEOTIDE SEQUENCE [LARGE SCALE GENOMIC DNA]</scope>
    <source>
        <strain evidence="1 2">WC1T17</strain>
    </source>
</reference>
<accession>A0ABY1ADL3</accession>
<dbReference type="EMBL" id="FOCC01000014">
    <property type="protein sequence ID" value="SEM92983.1"/>
    <property type="molecule type" value="Genomic_DNA"/>
</dbReference>
<dbReference type="Proteomes" id="UP000182089">
    <property type="component" value="Unassembled WGS sequence"/>
</dbReference>
<gene>
    <name evidence="1" type="ORF">SAMN05216431_11425</name>
</gene>
<protein>
    <submittedName>
        <fullName evidence="1">Uncharacterized protein</fullName>
    </submittedName>
</protein>
<comment type="caution">
    <text evidence="1">The sequence shown here is derived from an EMBL/GenBank/DDBJ whole genome shotgun (WGS) entry which is preliminary data.</text>
</comment>
<evidence type="ECO:0000313" key="2">
    <source>
        <dbReference type="Proteomes" id="UP000182089"/>
    </source>
</evidence>